<organism evidence="1">
    <name type="scientific">Arundo donax</name>
    <name type="common">Giant reed</name>
    <name type="synonym">Donax arundinaceus</name>
    <dbReference type="NCBI Taxonomy" id="35708"/>
    <lineage>
        <taxon>Eukaryota</taxon>
        <taxon>Viridiplantae</taxon>
        <taxon>Streptophyta</taxon>
        <taxon>Embryophyta</taxon>
        <taxon>Tracheophyta</taxon>
        <taxon>Spermatophyta</taxon>
        <taxon>Magnoliopsida</taxon>
        <taxon>Liliopsida</taxon>
        <taxon>Poales</taxon>
        <taxon>Poaceae</taxon>
        <taxon>PACMAD clade</taxon>
        <taxon>Arundinoideae</taxon>
        <taxon>Arundineae</taxon>
        <taxon>Arundo</taxon>
    </lineage>
</organism>
<evidence type="ECO:0000313" key="1">
    <source>
        <dbReference type="EMBL" id="JAD98522.1"/>
    </source>
</evidence>
<protein>
    <submittedName>
        <fullName evidence="1">Uncharacterized protein</fullName>
    </submittedName>
</protein>
<name>A0A0A9ER73_ARUDO</name>
<sequence length="25" mass="3063">MPAMFRWKFSIGRANNFRQQEGCRM</sequence>
<reference evidence="1" key="1">
    <citation type="submission" date="2014-09" db="EMBL/GenBank/DDBJ databases">
        <authorList>
            <person name="Magalhaes I.L.F."/>
            <person name="Oliveira U."/>
            <person name="Santos F.R."/>
            <person name="Vidigal T.H.D.A."/>
            <person name="Brescovit A.D."/>
            <person name="Santos A.J."/>
        </authorList>
    </citation>
    <scope>NUCLEOTIDE SEQUENCE</scope>
    <source>
        <tissue evidence="1">Shoot tissue taken approximately 20 cm above the soil surface</tissue>
    </source>
</reference>
<reference evidence="1" key="2">
    <citation type="journal article" date="2015" name="Data Brief">
        <title>Shoot transcriptome of the giant reed, Arundo donax.</title>
        <authorList>
            <person name="Barrero R.A."/>
            <person name="Guerrero F.D."/>
            <person name="Moolhuijzen P."/>
            <person name="Goolsby J.A."/>
            <person name="Tidwell J."/>
            <person name="Bellgard S.E."/>
            <person name="Bellgard M.I."/>
        </authorList>
    </citation>
    <scope>NUCLEOTIDE SEQUENCE</scope>
    <source>
        <tissue evidence="1">Shoot tissue taken approximately 20 cm above the soil surface</tissue>
    </source>
</reference>
<dbReference type="EMBL" id="GBRH01199373">
    <property type="protein sequence ID" value="JAD98522.1"/>
    <property type="molecule type" value="Transcribed_RNA"/>
</dbReference>
<proteinExistence type="predicted"/>
<dbReference type="AlphaFoldDB" id="A0A0A9ER73"/>
<accession>A0A0A9ER73</accession>